<evidence type="ECO:0000256" key="3">
    <source>
        <dbReference type="ARBA" id="ARBA00022989"/>
    </source>
</evidence>
<comment type="subcellular location">
    <subcellularLocation>
        <location evidence="1">Membrane</location>
        <topology evidence="1">Multi-pass membrane protein</topology>
    </subcellularLocation>
</comment>
<dbReference type="GO" id="GO:0016020">
    <property type="term" value="C:membrane"/>
    <property type="evidence" value="ECO:0007669"/>
    <property type="project" value="UniProtKB-SubCell"/>
</dbReference>
<evidence type="ECO:0000313" key="7">
    <source>
        <dbReference type="EMBL" id="KAG5335684.1"/>
    </source>
</evidence>
<dbReference type="GO" id="GO:0003954">
    <property type="term" value="F:NADH dehydrogenase activity"/>
    <property type="evidence" value="ECO:0007669"/>
    <property type="project" value="TreeGrafter"/>
</dbReference>
<dbReference type="GO" id="GO:0042773">
    <property type="term" value="P:ATP synthesis coupled electron transport"/>
    <property type="evidence" value="ECO:0007669"/>
    <property type="project" value="InterPro"/>
</dbReference>
<dbReference type="EMBL" id="JAANIC010004112">
    <property type="protein sequence ID" value="KAG5335684.1"/>
    <property type="molecule type" value="Genomic_DNA"/>
</dbReference>
<evidence type="ECO:0000256" key="6">
    <source>
        <dbReference type="SAM" id="Phobius"/>
    </source>
</evidence>
<evidence type="ECO:0000313" key="8">
    <source>
        <dbReference type="Proteomes" id="UP000669903"/>
    </source>
</evidence>
<protein>
    <recommendedName>
        <fullName evidence="5">NADH dehydrogenase subunit 5</fullName>
    </recommendedName>
</protein>
<dbReference type="GO" id="GO:0015990">
    <property type="term" value="P:electron transport coupled proton transport"/>
    <property type="evidence" value="ECO:0007669"/>
    <property type="project" value="TreeGrafter"/>
</dbReference>
<evidence type="ECO:0000256" key="2">
    <source>
        <dbReference type="ARBA" id="ARBA00022692"/>
    </source>
</evidence>
<feature type="transmembrane region" description="Helical" evidence="6">
    <location>
        <begin position="200"/>
        <end position="217"/>
    </location>
</feature>
<keyword evidence="3 6" id="KW-1133">Transmembrane helix</keyword>
<accession>A0A836F2Z5</accession>
<dbReference type="Pfam" id="PF00146">
    <property type="entry name" value="NADHdh"/>
    <property type="match status" value="1"/>
</dbReference>
<dbReference type="AlphaFoldDB" id="A0A836F2Z5"/>
<evidence type="ECO:0000256" key="1">
    <source>
        <dbReference type="ARBA" id="ARBA00004141"/>
    </source>
</evidence>
<evidence type="ECO:0000256" key="5">
    <source>
        <dbReference type="ARBA" id="ARBA00031027"/>
    </source>
</evidence>
<feature type="non-terminal residue" evidence="7">
    <location>
        <position position="1"/>
    </location>
</feature>
<dbReference type="InterPro" id="IPR003945">
    <property type="entry name" value="NU5C-like"/>
</dbReference>
<name>A0A836F2Z5_9HYME</name>
<keyword evidence="4 6" id="KW-0472">Membrane</keyword>
<feature type="transmembrane region" description="Helical" evidence="6">
    <location>
        <begin position="52"/>
        <end position="70"/>
    </location>
</feature>
<feature type="non-terminal residue" evidence="7">
    <location>
        <position position="379"/>
    </location>
</feature>
<sequence length="379" mass="43958">KFNYLLLLFILSIALTVIRPNIIRVLVGWDDLGVLSYCLVIYYHNYVAPTRVSALVHSSTLITAGVYLTIRFSRFLIETNVKNYCIIDFVPLRLMIIILSFGFRLIAYYHLLVHAIFRSILHMIAVVVIYSIKNTQNIRLLENLNEIILCEIIKLIISSIALRDVPFISGFYRKSIIIDIIYFSNSLYSLMGAVRGISQSLSYEVSLVIIFLVLMILREKYSFIDFLKYAFTFSILIRIMSYLNLRPIDFVEGESELVSGFNYINLIVESIYESTKTNIPIEKLIIAIYIQYVSVNYCYCKLAFSITNILKSFIKRGKDKLELLFFNQNVYKISCDCETSYVGQTKRKLSTRMKILNSESSYNKRLLSEMVHIKIQNMA</sequence>
<comment type="caution">
    <text evidence="7">The sequence shown here is derived from an EMBL/GenBank/DDBJ whole genome shotgun (WGS) entry which is preliminary data.</text>
</comment>
<dbReference type="GO" id="GO:0008137">
    <property type="term" value="F:NADH dehydrogenase (ubiquinone) activity"/>
    <property type="evidence" value="ECO:0007669"/>
    <property type="project" value="InterPro"/>
</dbReference>
<evidence type="ECO:0000256" key="4">
    <source>
        <dbReference type="ARBA" id="ARBA00023136"/>
    </source>
</evidence>
<proteinExistence type="predicted"/>
<dbReference type="PANTHER" id="PTHR42829:SF2">
    <property type="entry name" value="NADH-UBIQUINONE OXIDOREDUCTASE CHAIN 5"/>
    <property type="match status" value="1"/>
</dbReference>
<reference evidence="7" key="1">
    <citation type="submission" date="2020-03" db="EMBL/GenBank/DDBJ databases">
        <title>Relaxed selection underlies rapid genomic changes in the transitions from sociality to social parasitism in ants.</title>
        <authorList>
            <person name="Bi X."/>
        </authorList>
    </citation>
    <scope>NUCLEOTIDE SEQUENCE</scope>
    <source>
        <strain evidence="7">BGI-DK2014a</strain>
        <tissue evidence="7">Whole body</tissue>
    </source>
</reference>
<feature type="transmembrane region" description="Helical" evidence="6">
    <location>
        <begin position="90"/>
        <end position="109"/>
    </location>
</feature>
<keyword evidence="2 6" id="KW-0812">Transmembrane</keyword>
<organism evidence="7 8">
    <name type="scientific">Acromyrmex charruanus</name>
    <dbReference type="NCBI Taxonomy" id="2715315"/>
    <lineage>
        <taxon>Eukaryota</taxon>
        <taxon>Metazoa</taxon>
        <taxon>Ecdysozoa</taxon>
        <taxon>Arthropoda</taxon>
        <taxon>Hexapoda</taxon>
        <taxon>Insecta</taxon>
        <taxon>Pterygota</taxon>
        <taxon>Neoptera</taxon>
        <taxon>Endopterygota</taxon>
        <taxon>Hymenoptera</taxon>
        <taxon>Apocrita</taxon>
        <taxon>Aculeata</taxon>
        <taxon>Formicoidea</taxon>
        <taxon>Formicidae</taxon>
        <taxon>Myrmicinae</taxon>
        <taxon>Acromyrmex</taxon>
    </lineage>
</organism>
<dbReference type="PANTHER" id="PTHR42829">
    <property type="entry name" value="NADH-UBIQUINONE OXIDOREDUCTASE CHAIN 5"/>
    <property type="match status" value="1"/>
</dbReference>
<dbReference type="InterPro" id="IPR001694">
    <property type="entry name" value="NADH_UbQ_OxRdtase_su1/FPO"/>
</dbReference>
<gene>
    <name evidence="7" type="primary">Nd5_4</name>
    <name evidence="7" type="ORF">G6Z76_0008353</name>
</gene>
<dbReference type="Proteomes" id="UP000669903">
    <property type="component" value="Unassembled WGS sequence"/>
</dbReference>
<keyword evidence="8" id="KW-1185">Reference proteome</keyword>
<feature type="transmembrane region" description="Helical" evidence="6">
    <location>
        <begin position="115"/>
        <end position="132"/>
    </location>
</feature>